<sequence length="240" mass="27045">MNANARGALIGVLMIFVLLGAGGRALWLWLDKPIARVSISGDLEYVSASYLQQQLAPLIRGHTWLSIDLPALRDQARRIQWLREVKVTREWPNALRFELYEQDPVARWNDDALLNSRGQPFLPGPIDDFGRRLPDLGGPEGSGREVLAYYDSLRRTLSDLGLDVTQLRLEARGAWRFQVNDNVWVILGRSDLDARLARFIAAWQRQLGAQASQIRYIDLRYPNGVAVAWHGETDTSAGAN</sequence>
<dbReference type="GO" id="GO:0043093">
    <property type="term" value="P:FtsZ-dependent cytokinesis"/>
    <property type="evidence" value="ECO:0007669"/>
    <property type="project" value="UniProtKB-UniRule"/>
</dbReference>
<proteinExistence type="inferred from homology"/>
<dbReference type="GO" id="GO:0032153">
    <property type="term" value="C:cell division site"/>
    <property type="evidence" value="ECO:0007669"/>
    <property type="project" value="UniProtKB-UniRule"/>
</dbReference>
<dbReference type="EMBL" id="CP159578">
    <property type="protein sequence ID" value="XCJ81034.1"/>
    <property type="molecule type" value="Genomic_DNA"/>
</dbReference>
<keyword evidence="6 7" id="KW-0131">Cell cycle</keyword>
<dbReference type="HAMAP" id="MF_00911">
    <property type="entry name" value="FtsQ_subfam"/>
    <property type="match status" value="1"/>
</dbReference>
<dbReference type="PANTHER" id="PTHR35851">
    <property type="entry name" value="CELL DIVISION PROTEIN FTSQ"/>
    <property type="match status" value="1"/>
</dbReference>
<comment type="subcellular location">
    <subcellularLocation>
        <location evidence="7">Cell inner membrane</location>
        <topology evidence="7">Single-pass type II membrane protein</topology>
    </subcellularLocation>
    <text evidence="7">Localizes to the division septum.</text>
</comment>
<dbReference type="Gene3D" id="3.40.50.11690">
    <property type="entry name" value="Cell division protein FtsQ/DivIB"/>
    <property type="match status" value="1"/>
</dbReference>
<name>A0AB74UI22_9GAMM</name>
<dbReference type="GO" id="GO:0005886">
    <property type="term" value="C:plasma membrane"/>
    <property type="evidence" value="ECO:0007669"/>
    <property type="project" value="UniProtKB-SubCell"/>
</dbReference>
<evidence type="ECO:0000256" key="2">
    <source>
        <dbReference type="ARBA" id="ARBA00022519"/>
    </source>
</evidence>
<dbReference type="InterPro" id="IPR005548">
    <property type="entry name" value="Cell_div_FtsQ/DivIB_C"/>
</dbReference>
<keyword evidence="2 7" id="KW-0997">Cell inner membrane</keyword>
<evidence type="ECO:0000256" key="7">
    <source>
        <dbReference type="HAMAP-Rule" id="MF_00911"/>
    </source>
</evidence>
<dbReference type="PANTHER" id="PTHR35851:SF1">
    <property type="entry name" value="CELL DIVISION PROTEIN FTSQ"/>
    <property type="match status" value="1"/>
</dbReference>
<keyword evidence="1 7" id="KW-1003">Cell membrane</keyword>
<feature type="domain" description="POTRA" evidence="9">
    <location>
        <begin position="33"/>
        <end position="101"/>
    </location>
</feature>
<evidence type="ECO:0000256" key="3">
    <source>
        <dbReference type="ARBA" id="ARBA00022618"/>
    </source>
</evidence>
<keyword evidence="7" id="KW-0472">Membrane</keyword>
<gene>
    <name evidence="7" type="primary">ftsQ</name>
    <name evidence="10" type="ORF">ABV408_07590</name>
</gene>
<evidence type="ECO:0000256" key="5">
    <source>
        <dbReference type="ARBA" id="ARBA00022989"/>
    </source>
</evidence>
<evidence type="ECO:0000259" key="8">
    <source>
        <dbReference type="Pfam" id="PF03799"/>
    </source>
</evidence>
<comment type="function">
    <text evidence="7">Essential cell division protein. May link together the upstream cell division proteins, which are predominantly cytoplasmic, with the downstream cell division proteins, which are predominantly periplasmic. May control correct divisome assembly.</text>
</comment>
<dbReference type="Pfam" id="PF03799">
    <property type="entry name" value="FtsQ_DivIB_C"/>
    <property type="match status" value="1"/>
</dbReference>
<organism evidence="10">
    <name type="scientific">Salinicola endophyticus</name>
    <dbReference type="NCBI Taxonomy" id="1949083"/>
    <lineage>
        <taxon>Bacteria</taxon>
        <taxon>Pseudomonadati</taxon>
        <taxon>Pseudomonadota</taxon>
        <taxon>Gammaproteobacteria</taxon>
        <taxon>Oceanospirillales</taxon>
        <taxon>Halomonadaceae</taxon>
        <taxon>Salinicola</taxon>
    </lineage>
</organism>
<feature type="domain" description="Cell division protein FtsQ/DivIB C-terminal" evidence="8">
    <location>
        <begin position="106"/>
        <end position="220"/>
    </location>
</feature>
<keyword evidence="4 7" id="KW-0812">Transmembrane</keyword>
<keyword evidence="3 7" id="KW-0132">Cell division</keyword>
<dbReference type="InterPro" id="IPR013685">
    <property type="entry name" value="POTRA_FtsQ_type"/>
</dbReference>
<evidence type="ECO:0000256" key="6">
    <source>
        <dbReference type="ARBA" id="ARBA00023306"/>
    </source>
</evidence>
<dbReference type="RefSeq" id="WP_353981827.1">
    <property type="nucleotide sequence ID" value="NZ_CP159578.1"/>
</dbReference>
<dbReference type="Gene3D" id="3.10.20.310">
    <property type="entry name" value="membrane protein fhac"/>
    <property type="match status" value="1"/>
</dbReference>
<protein>
    <recommendedName>
        <fullName evidence="7">Cell division protein FtsQ</fullName>
    </recommendedName>
</protein>
<dbReference type="GO" id="GO:0090529">
    <property type="term" value="P:cell septum assembly"/>
    <property type="evidence" value="ECO:0007669"/>
    <property type="project" value="InterPro"/>
</dbReference>
<reference evidence="10" key="1">
    <citation type="submission" date="2024-06" db="EMBL/GenBank/DDBJ databases">
        <title>Complete genome of Salinicola endophyticus HNIBRBA4755.</title>
        <authorList>
            <person name="Shin S.Y."/>
            <person name="Kang H."/>
            <person name="Song J."/>
        </authorList>
    </citation>
    <scope>NUCLEOTIDE SEQUENCE</scope>
    <source>
        <strain evidence="10">HNIBRBA4755</strain>
    </source>
</reference>
<accession>A0AB74UI22</accession>
<comment type="subunit">
    <text evidence="7">Part of a complex composed of FtsB, FtsL and FtsQ.</text>
</comment>
<evidence type="ECO:0000256" key="1">
    <source>
        <dbReference type="ARBA" id="ARBA00022475"/>
    </source>
</evidence>
<evidence type="ECO:0000313" key="10">
    <source>
        <dbReference type="EMBL" id="XCJ81034.1"/>
    </source>
</evidence>
<dbReference type="InterPro" id="IPR045335">
    <property type="entry name" value="FtsQ_C_sf"/>
</dbReference>
<evidence type="ECO:0000256" key="4">
    <source>
        <dbReference type="ARBA" id="ARBA00022692"/>
    </source>
</evidence>
<comment type="similarity">
    <text evidence="7">Belongs to the FtsQ/DivIB family. FtsQ subfamily.</text>
</comment>
<dbReference type="AlphaFoldDB" id="A0AB74UI22"/>
<keyword evidence="5 7" id="KW-1133">Transmembrane helix</keyword>
<dbReference type="Pfam" id="PF08478">
    <property type="entry name" value="POTRA_1"/>
    <property type="match status" value="1"/>
</dbReference>
<evidence type="ECO:0000259" key="9">
    <source>
        <dbReference type="Pfam" id="PF08478"/>
    </source>
</evidence>
<dbReference type="InterPro" id="IPR026579">
    <property type="entry name" value="FtsQ"/>
</dbReference>